<feature type="zinc finger region" description="C3H1-type" evidence="4">
    <location>
        <begin position="38"/>
        <end position="65"/>
    </location>
</feature>
<dbReference type="SMART" id="SM00356">
    <property type="entry name" value="ZnF_C3H1"/>
    <property type="match status" value="2"/>
</dbReference>
<dbReference type="OrthoDB" id="1914176at2759"/>
<evidence type="ECO:0000313" key="8">
    <source>
        <dbReference type="Proteomes" id="UP000008141"/>
    </source>
</evidence>
<dbReference type="AlphaFoldDB" id="E1ZGM0"/>
<dbReference type="InParanoid" id="E1ZGM0"/>
<evidence type="ECO:0000256" key="1">
    <source>
        <dbReference type="ARBA" id="ARBA00022723"/>
    </source>
</evidence>
<proteinExistence type="predicted"/>
<dbReference type="KEGG" id="cvr:CHLNCDRAFT_134725"/>
<sequence length="325" mass="33938">MDTRSFVDCQFFLRGSCGKGSLCPFRHDPSKITGFRQQQGQQDCLFFLQGRCTKGSLCPYRHDPAKLPQQLQATAAVAGAPAPAPSPVTVDFGPADAPQQPQQPEPAALPKRLSEREADTDAGRAPRRRAAGALGYALSALQDALGPDAHHEAAGSKPAAPAAQQQEAAVPPPKSIDEIRKEKRLQRFAPLQGTKPAAAAAQPAAPKASGSGTKRHAPIVFQPEQAASPTASPPAVSAASKQPPKAAVPAAAKPAPARQPAQQQLAEQPKVAPKQPAQQQPAEEALELGDDDLDFEGMESGDGGGGDGADEDDFEAQMRELEEGL</sequence>
<evidence type="ECO:0000256" key="5">
    <source>
        <dbReference type="SAM" id="MobiDB-lite"/>
    </source>
</evidence>
<dbReference type="InterPro" id="IPR000571">
    <property type="entry name" value="Znf_CCCH"/>
</dbReference>
<reference evidence="7 8" key="1">
    <citation type="journal article" date="2010" name="Plant Cell">
        <title>The Chlorella variabilis NC64A genome reveals adaptation to photosymbiosis, coevolution with viruses, and cryptic sex.</title>
        <authorList>
            <person name="Blanc G."/>
            <person name="Duncan G."/>
            <person name="Agarkova I."/>
            <person name="Borodovsky M."/>
            <person name="Gurnon J."/>
            <person name="Kuo A."/>
            <person name="Lindquist E."/>
            <person name="Lucas S."/>
            <person name="Pangilinan J."/>
            <person name="Polle J."/>
            <person name="Salamov A."/>
            <person name="Terry A."/>
            <person name="Yamada T."/>
            <person name="Dunigan D.D."/>
            <person name="Grigoriev I.V."/>
            <person name="Claverie J.M."/>
            <person name="Van Etten J.L."/>
        </authorList>
    </citation>
    <scope>NUCLEOTIDE SEQUENCE [LARGE SCALE GENOMIC DNA]</scope>
    <source>
        <strain evidence="7 8">NC64A</strain>
    </source>
</reference>
<dbReference type="PROSITE" id="PS50103">
    <property type="entry name" value="ZF_C3H1"/>
    <property type="match status" value="2"/>
</dbReference>
<dbReference type="GeneID" id="17354199"/>
<gene>
    <name evidence="7" type="ORF">CHLNCDRAFT_134725</name>
</gene>
<keyword evidence="2 4" id="KW-0863">Zinc-finger</keyword>
<dbReference type="Gene3D" id="3.30.1370.210">
    <property type="match status" value="1"/>
</dbReference>
<feature type="compositionally biased region" description="Basic and acidic residues" evidence="5">
    <location>
        <begin position="316"/>
        <end position="325"/>
    </location>
</feature>
<feature type="compositionally biased region" description="Low complexity" evidence="5">
    <location>
        <begin position="155"/>
        <end position="169"/>
    </location>
</feature>
<keyword evidence="8" id="KW-1185">Reference proteome</keyword>
<feature type="zinc finger region" description="C3H1-type" evidence="4">
    <location>
        <begin position="3"/>
        <end position="30"/>
    </location>
</feature>
<dbReference type="InterPro" id="IPR036855">
    <property type="entry name" value="Znf_CCCH_sf"/>
</dbReference>
<feature type="region of interest" description="Disordered" evidence="5">
    <location>
        <begin position="79"/>
        <end position="128"/>
    </location>
</feature>
<evidence type="ECO:0000259" key="6">
    <source>
        <dbReference type="PROSITE" id="PS50103"/>
    </source>
</evidence>
<evidence type="ECO:0000256" key="4">
    <source>
        <dbReference type="PROSITE-ProRule" id="PRU00723"/>
    </source>
</evidence>
<dbReference type="SUPFAM" id="SSF90229">
    <property type="entry name" value="CCCH zinc finger"/>
    <property type="match status" value="2"/>
</dbReference>
<keyword evidence="3 4" id="KW-0862">Zinc</keyword>
<evidence type="ECO:0000313" key="7">
    <source>
        <dbReference type="EMBL" id="EFN54958.1"/>
    </source>
</evidence>
<feature type="compositionally biased region" description="Acidic residues" evidence="5">
    <location>
        <begin position="284"/>
        <end position="299"/>
    </location>
</feature>
<feature type="domain" description="C3H1-type" evidence="6">
    <location>
        <begin position="38"/>
        <end position="65"/>
    </location>
</feature>
<feature type="domain" description="C3H1-type" evidence="6">
    <location>
        <begin position="3"/>
        <end position="30"/>
    </location>
</feature>
<dbReference type="RefSeq" id="XP_005847060.1">
    <property type="nucleotide sequence ID" value="XM_005846998.1"/>
</dbReference>
<feature type="compositionally biased region" description="Low complexity" evidence="5">
    <location>
        <begin position="222"/>
        <end position="283"/>
    </location>
</feature>
<keyword evidence="1 4" id="KW-0479">Metal-binding</keyword>
<feature type="compositionally biased region" description="Basic and acidic residues" evidence="5">
    <location>
        <begin position="112"/>
        <end position="124"/>
    </location>
</feature>
<evidence type="ECO:0000256" key="2">
    <source>
        <dbReference type="ARBA" id="ARBA00022771"/>
    </source>
</evidence>
<feature type="compositionally biased region" description="Low complexity" evidence="5">
    <location>
        <begin position="195"/>
        <end position="208"/>
    </location>
</feature>
<dbReference type="GO" id="GO:0008270">
    <property type="term" value="F:zinc ion binding"/>
    <property type="evidence" value="ECO:0007669"/>
    <property type="project" value="UniProtKB-KW"/>
</dbReference>
<feature type="region of interest" description="Disordered" evidence="5">
    <location>
        <begin position="148"/>
        <end position="325"/>
    </location>
</feature>
<dbReference type="STRING" id="554065.E1ZGM0"/>
<dbReference type="Pfam" id="PF14608">
    <property type="entry name" value="zf-CCCH_2"/>
    <property type="match status" value="2"/>
</dbReference>
<evidence type="ECO:0000256" key="3">
    <source>
        <dbReference type="ARBA" id="ARBA00022833"/>
    </source>
</evidence>
<name>E1ZGM0_CHLVA</name>
<protein>
    <recommendedName>
        <fullName evidence="6">C3H1-type domain-containing protein</fullName>
    </recommendedName>
</protein>
<dbReference type="Proteomes" id="UP000008141">
    <property type="component" value="Unassembled WGS sequence"/>
</dbReference>
<accession>E1ZGM0</accession>
<organism evidence="8">
    <name type="scientific">Chlorella variabilis</name>
    <name type="common">Green alga</name>
    <dbReference type="NCBI Taxonomy" id="554065"/>
    <lineage>
        <taxon>Eukaryota</taxon>
        <taxon>Viridiplantae</taxon>
        <taxon>Chlorophyta</taxon>
        <taxon>core chlorophytes</taxon>
        <taxon>Trebouxiophyceae</taxon>
        <taxon>Chlorellales</taxon>
        <taxon>Chlorellaceae</taxon>
        <taxon>Chlorella clade</taxon>
        <taxon>Chlorella</taxon>
    </lineage>
</organism>
<dbReference type="EMBL" id="GL433846">
    <property type="protein sequence ID" value="EFN54958.1"/>
    <property type="molecule type" value="Genomic_DNA"/>
</dbReference>
<feature type="compositionally biased region" description="Low complexity" evidence="5">
    <location>
        <begin position="79"/>
        <end position="110"/>
    </location>
</feature>